<evidence type="ECO:0008006" key="4">
    <source>
        <dbReference type="Google" id="ProtNLM"/>
    </source>
</evidence>
<dbReference type="GeneID" id="19396562"/>
<dbReference type="Gene3D" id="3.30.470.20">
    <property type="entry name" value="ATP-grasp fold, B domain"/>
    <property type="match status" value="1"/>
</dbReference>
<keyword evidence="3" id="KW-1185">Reference proteome</keyword>
<reference evidence="2 3" key="2">
    <citation type="journal article" date="2013" name="PLoS Genet.">
        <title>Comparative genome structure, secondary metabolite, and effector coding capacity across Cochliobolus pathogens.</title>
        <authorList>
            <person name="Condon B.J."/>
            <person name="Leng Y."/>
            <person name="Wu D."/>
            <person name="Bushley K.E."/>
            <person name="Ohm R.A."/>
            <person name="Otillar R."/>
            <person name="Martin J."/>
            <person name="Schackwitz W."/>
            <person name="Grimwood J."/>
            <person name="MohdZainudin N."/>
            <person name="Xue C."/>
            <person name="Wang R."/>
            <person name="Manning V.A."/>
            <person name="Dhillon B."/>
            <person name="Tu Z.J."/>
            <person name="Steffenson B.J."/>
            <person name="Salamov A."/>
            <person name="Sun H."/>
            <person name="Lowry S."/>
            <person name="LaButti K."/>
            <person name="Han J."/>
            <person name="Copeland A."/>
            <person name="Lindquist E."/>
            <person name="Barry K."/>
            <person name="Schmutz J."/>
            <person name="Baker S.E."/>
            <person name="Ciuffetti L.M."/>
            <person name="Grigoriev I.V."/>
            <person name="Zhong S."/>
            <person name="Turgeon B.G."/>
        </authorList>
    </citation>
    <scope>NUCLEOTIDE SEQUENCE [LARGE SCALE GENOMIC DNA]</scope>
    <source>
        <strain evidence="3">28A</strain>
    </source>
</reference>
<feature type="region of interest" description="Disordered" evidence="1">
    <location>
        <begin position="340"/>
        <end position="366"/>
    </location>
</feature>
<evidence type="ECO:0000313" key="3">
    <source>
        <dbReference type="Proteomes" id="UP000016935"/>
    </source>
</evidence>
<dbReference type="Pfam" id="PF03133">
    <property type="entry name" value="TTL"/>
    <property type="match status" value="2"/>
</dbReference>
<organism evidence="2 3">
    <name type="scientific">Exserohilum turcicum (strain 28A)</name>
    <name type="common">Northern leaf blight fungus</name>
    <name type="synonym">Setosphaeria turcica</name>
    <dbReference type="NCBI Taxonomy" id="671987"/>
    <lineage>
        <taxon>Eukaryota</taxon>
        <taxon>Fungi</taxon>
        <taxon>Dikarya</taxon>
        <taxon>Ascomycota</taxon>
        <taxon>Pezizomycotina</taxon>
        <taxon>Dothideomycetes</taxon>
        <taxon>Pleosporomycetidae</taxon>
        <taxon>Pleosporales</taxon>
        <taxon>Pleosporineae</taxon>
        <taxon>Pleosporaceae</taxon>
        <taxon>Exserohilum</taxon>
    </lineage>
</organism>
<feature type="region of interest" description="Disordered" evidence="1">
    <location>
        <begin position="187"/>
        <end position="220"/>
    </location>
</feature>
<dbReference type="PANTHER" id="PTHR47551:SF1">
    <property type="entry name" value="TUBULIN--TYROSINE LIGASE PBY1-RELATED"/>
    <property type="match status" value="1"/>
</dbReference>
<dbReference type="HOGENOM" id="CLU_031301_0_0_1"/>
<sequence length="499" mass="56086">MAAEPSKTSDKIYALINYEDAYVQPLILSALEKRLPAATYELIASLSQLPSPSFRLLQFVQYESIDWDHLMEHSSTSLANAYTIRKALIRKHYLSTTIANWITKYPDSVLKKHVKPSVEFEVDYAEFLDDALVEAWELKESWARNEELGDEDEDSAKKEWWILKPGMSDRGQGIRLFSTEQELTEIFEEWDPDSDDEEDEDARSDNMNQEKKDRDDDDDGIITSQLRHFIAQPYIHPPLLLSPTPSSSPPPPPSSPESLRKFHIRTYVLATGALKVHVYRPMLALFAAKPYIPPWDSALQSNRDEAMRAHLTNTCLQDTGDREGSVALFWSLPDALPTQPRFTTASSSSSSSSEGGKAEKQDTTSVPLDIPPTWKHTAFSQICAITASTFEAAARGMSIHFQALPNAFELFGLDFMLSYNPHTHALDTWLLEVNAYPDFRQTGHELSGLVSGLLERVVDKAVRPFFGLPDTHAEMQSDAAAADDDDMVCVLDIDLGRRA</sequence>
<dbReference type="GO" id="GO:0000932">
    <property type="term" value="C:P-body"/>
    <property type="evidence" value="ECO:0007669"/>
    <property type="project" value="TreeGrafter"/>
</dbReference>
<dbReference type="STRING" id="671987.R0K1Z8"/>
<gene>
    <name evidence="2" type="ORF">SETTUDRAFT_140539</name>
</gene>
<dbReference type="PROSITE" id="PS51221">
    <property type="entry name" value="TTL"/>
    <property type="match status" value="1"/>
</dbReference>
<protein>
    <recommendedName>
        <fullName evidence="4">Tubulin-tyrosine ligase</fullName>
    </recommendedName>
</protein>
<feature type="region of interest" description="Disordered" evidence="1">
    <location>
        <begin position="239"/>
        <end position="258"/>
    </location>
</feature>
<name>R0K1Z8_EXST2</name>
<accession>R0K1Z8</accession>
<dbReference type="eggNOG" id="KOG2157">
    <property type="taxonomic scope" value="Eukaryota"/>
</dbReference>
<evidence type="ECO:0000313" key="2">
    <source>
        <dbReference type="EMBL" id="EOA82452.1"/>
    </source>
</evidence>
<dbReference type="Proteomes" id="UP000016935">
    <property type="component" value="Unassembled WGS sequence"/>
</dbReference>
<dbReference type="InterPro" id="IPR027746">
    <property type="entry name" value="TTL"/>
</dbReference>
<feature type="compositionally biased region" description="Pro residues" evidence="1">
    <location>
        <begin position="246"/>
        <end position="255"/>
    </location>
</feature>
<dbReference type="OrthoDB" id="202825at2759"/>
<dbReference type="EMBL" id="KB908844">
    <property type="protein sequence ID" value="EOA82452.1"/>
    <property type="molecule type" value="Genomic_DNA"/>
</dbReference>
<dbReference type="InterPro" id="IPR004344">
    <property type="entry name" value="TTL/TTLL_fam"/>
</dbReference>
<dbReference type="AlphaFoldDB" id="R0K1Z8"/>
<dbReference type="PANTHER" id="PTHR47551">
    <property type="entry name" value="TUBULIN--TYROSINE LIGASE PBY1-RELATED"/>
    <property type="match status" value="1"/>
</dbReference>
<proteinExistence type="predicted"/>
<reference evidence="2 3" key="1">
    <citation type="journal article" date="2012" name="PLoS Pathog.">
        <title>Diverse lifestyles and strategies of plant pathogenesis encoded in the genomes of eighteen Dothideomycetes fungi.</title>
        <authorList>
            <person name="Ohm R.A."/>
            <person name="Feau N."/>
            <person name="Henrissat B."/>
            <person name="Schoch C.L."/>
            <person name="Horwitz B.A."/>
            <person name="Barry K.W."/>
            <person name="Condon B.J."/>
            <person name="Copeland A.C."/>
            <person name="Dhillon B."/>
            <person name="Glaser F."/>
            <person name="Hesse C.N."/>
            <person name="Kosti I."/>
            <person name="LaButti K."/>
            <person name="Lindquist E.A."/>
            <person name="Lucas S."/>
            <person name="Salamov A.A."/>
            <person name="Bradshaw R.E."/>
            <person name="Ciuffetti L."/>
            <person name="Hamelin R.C."/>
            <person name="Kema G.H.J."/>
            <person name="Lawrence C."/>
            <person name="Scott J.A."/>
            <person name="Spatafora J.W."/>
            <person name="Turgeon B.G."/>
            <person name="de Wit P.J.G.M."/>
            <person name="Zhong S."/>
            <person name="Goodwin S.B."/>
            <person name="Grigoriev I.V."/>
        </authorList>
    </citation>
    <scope>NUCLEOTIDE SEQUENCE [LARGE SCALE GENOMIC DNA]</scope>
    <source>
        <strain evidence="3">28A</strain>
    </source>
</reference>
<feature type="compositionally biased region" description="Acidic residues" evidence="1">
    <location>
        <begin position="187"/>
        <end position="202"/>
    </location>
</feature>
<dbReference type="RefSeq" id="XP_008029587.1">
    <property type="nucleotide sequence ID" value="XM_008031396.1"/>
</dbReference>
<evidence type="ECO:0000256" key="1">
    <source>
        <dbReference type="SAM" id="MobiDB-lite"/>
    </source>
</evidence>
<dbReference type="SUPFAM" id="SSF56059">
    <property type="entry name" value="Glutathione synthetase ATP-binding domain-like"/>
    <property type="match status" value="1"/>
</dbReference>